<reference evidence="1" key="1">
    <citation type="submission" date="2021-10" db="EMBL/GenBank/DDBJ databases">
        <title>Tropical sea cucumber genome reveals ecological adaptation and Cuvierian tubules defense mechanism.</title>
        <authorList>
            <person name="Chen T."/>
        </authorList>
    </citation>
    <scope>NUCLEOTIDE SEQUENCE</scope>
    <source>
        <strain evidence="1">Nanhai2018</strain>
        <tissue evidence="1">Muscle</tissue>
    </source>
</reference>
<dbReference type="AlphaFoldDB" id="A0A9Q1H2Y5"/>
<gene>
    <name evidence="1" type="ORF">HOLleu_27059</name>
</gene>
<comment type="caution">
    <text evidence="1">The sequence shown here is derived from an EMBL/GenBank/DDBJ whole genome shotgun (WGS) entry which is preliminary data.</text>
</comment>
<evidence type="ECO:0000313" key="2">
    <source>
        <dbReference type="Proteomes" id="UP001152320"/>
    </source>
</evidence>
<organism evidence="1 2">
    <name type="scientific">Holothuria leucospilota</name>
    <name type="common">Black long sea cucumber</name>
    <name type="synonym">Mertensiothuria leucospilota</name>
    <dbReference type="NCBI Taxonomy" id="206669"/>
    <lineage>
        <taxon>Eukaryota</taxon>
        <taxon>Metazoa</taxon>
        <taxon>Echinodermata</taxon>
        <taxon>Eleutherozoa</taxon>
        <taxon>Echinozoa</taxon>
        <taxon>Holothuroidea</taxon>
        <taxon>Aspidochirotacea</taxon>
        <taxon>Aspidochirotida</taxon>
        <taxon>Holothuriidae</taxon>
        <taxon>Holothuria</taxon>
    </lineage>
</organism>
<proteinExistence type="predicted"/>
<dbReference type="Proteomes" id="UP001152320">
    <property type="component" value="Chromosome 13"/>
</dbReference>
<sequence>MHYITLELPVLKDWANQTNLACMSSNSPKQYVHTFPNQPPNVVIHACSNKQGVHRMDQDVIMHAFICVPKMKTDRIHGRFMSVTLNEQTPSRCSPLHTATYTNNLFVQKS</sequence>
<keyword evidence="2" id="KW-1185">Reference proteome</keyword>
<evidence type="ECO:0000313" key="1">
    <source>
        <dbReference type="EMBL" id="KAJ8030600.1"/>
    </source>
</evidence>
<dbReference type="EMBL" id="JAIZAY010000013">
    <property type="protein sequence ID" value="KAJ8030600.1"/>
    <property type="molecule type" value="Genomic_DNA"/>
</dbReference>
<name>A0A9Q1H2Y5_HOLLE</name>
<accession>A0A9Q1H2Y5</accession>
<protein>
    <submittedName>
        <fullName evidence="1">Uncharacterized protein</fullName>
    </submittedName>
</protein>